<dbReference type="Pfam" id="PF14244">
    <property type="entry name" value="Retrotran_gag_3"/>
    <property type="match status" value="1"/>
</dbReference>
<evidence type="ECO:0000313" key="3">
    <source>
        <dbReference type="Proteomes" id="UP000238479"/>
    </source>
</evidence>
<keyword evidence="3" id="KW-1185">Reference proteome</keyword>
<proteinExistence type="predicted"/>
<name>A0A2P6S6C2_ROSCH</name>
<feature type="domain" description="Retrotransposon Copia-like N-terminal" evidence="1">
    <location>
        <begin position="18"/>
        <end position="55"/>
    </location>
</feature>
<dbReference type="Proteomes" id="UP000238479">
    <property type="component" value="Chromosome 2"/>
</dbReference>
<dbReference type="EMBL" id="PDCK01000040">
    <property type="protein sequence ID" value="PRQ54225.1"/>
    <property type="molecule type" value="Genomic_DNA"/>
</dbReference>
<dbReference type="InterPro" id="IPR029472">
    <property type="entry name" value="Copia-like_N"/>
</dbReference>
<evidence type="ECO:0000313" key="2">
    <source>
        <dbReference type="EMBL" id="PRQ54225.1"/>
    </source>
</evidence>
<dbReference type="Gramene" id="PRQ54225">
    <property type="protein sequence ID" value="PRQ54225"/>
    <property type="gene ID" value="RchiOBHm_Chr2g0175161"/>
</dbReference>
<protein>
    <submittedName>
        <fullName evidence="2">Putative gag-polypeptide of LTR copia-type</fullName>
    </submittedName>
</protein>
<organism evidence="2 3">
    <name type="scientific">Rosa chinensis</name>
    <name type="common">China rose</name>
    <dbReference type="NCBI Taxonomy" id="74649"/>
    <lineage>
        <taxon>Eukaryota</taxon>
        <taxon>Viridiplantae</taxon>
        <taxon>Streptophyta</taxon>
        <taxon>Embryophyta</taxon>
        <taxon>Tracheophyta</taxon>
        <taxon>Spermatophyta</taxon>
        <taxon>Magnoliopsida</taxon>
        <taxon>eudicotyledons</taxon>
        <taxon>Gunneridae</taxon>
        <taxon>Pentapetalae</taxon>
        <taxon>rosids</taxon>
        <taxon>fabids</taxon>
        <taxon>Rosales</taxon>
        <taxon>Rosaceae</taxon>
        <taxon>Rosoideae</taxon>
        <taxon>Rosoideae incertae sedis</taxon>
        <taxon>Rosa</taxon>
    </lineage>
</organism>
<dbReference type="AlphaFoldDB" id="A0A2P6S6C2"/>
<accession>A0A2P6S6C2</accession>
<reference evidence="2 3" key="1">
    <citation type="journal article" date="2018" name="Nat. Genet.">
        <title>The Rosa genome provides new insights in the design of modern roses.</title>
        <authorList>
            <person name="Bendahmane M."/>
        </authorList>
    </citation>
    <scope>NUCLEOTIDE SEQUENCE [LARGE SCALE GENOMIC DNA]</scope>
    <source>
        <strain evidence="3">cv. Old Blush</strain>
    </source>
</reference>
<comment type="caution">
    <text evidence="2">The sequence shown here is derived from an EMBL/GenBank/DDBJ whole genome shotgun (WGS) entry which is preliminary data.</text>
</comment>
<gene>
    <name evidence="2" type="ORF">RchiOBHm_Chr2g0175161</name>
</gene>
<evidence type="ECO:0000259" key="1">
    <source>
        <dbReference type="Pfam" id="PF14244"/>
    </source>
</evidence>
<sequence>MNKNIELQNCLLFNFSKLISVQSDDSNYVTWKFLIETLLKGCGLMRYIDGSFPCPPEHMTMEENGVK</sequence>